<feature type="region of interest" description="Disordered" evidence="2">
    <location>
        <begin position="238"/>
        <end position="266"/>
    </location>
</feature>
<comment type="subcellular location">
    <subcellularLocation>
        <location evidence="1">Nucleus</location>
    </subcellularLocation>
</comment>
<reference evidence="4" key="1">
    <citation type="submission" date="2022-03" db="EMBL/GenBank/DDBJ databases">
        <authorList>
            <person name="Sayadi A."/>
        </authorList>
    </citation>
    <scope>NUCLEOTIDE SEQUENCE</scope>
</reference>
<accession>A0A9P0KDA7</accession>
<dbReference type="EMBL" id="CAKOFQ010006791">
    <property type="protein sequence ID" value="CAH1971908.1"/>
    <property type="molecule type" value="Genomic_DNA"/>
</dbReference>
<feature type="compositionally biased region" description="Basic and acidic residues" evidence="2">
    <location>
        <begin position="248"/>
        <end position="260"/>
    </location>
</feature>
<protein>
    <recommendedName>
        <fullName evidence="3">BESS domain-containing protein</fullName>
    </recommendedName>
</protein>
<dbReference type="Proteomes" id="UP001152888">
    <property type="component" value="Unassembled WGS sequence"/>
</dbReference>
<feature type="domain" description="BESS" evidence="3">
    <location>
        <begin position="69"/>
        <end position="108"/>
    </location>
</feature>
<organism evidence="4 5">
    <name type="scientific">Acanthoscelides obtectus</name>
    <name type="common">Bean weevil</name>
    <name type="synonym">Bruchus obtectus</name>
    <dbReference type="NCBI Taxonomy" id="200917"/>
    <lineage>
        <taxon>Eukaryota</taxon>
        <taxon>Metazoa</taxon>
        <taxon>Ecdysozoa</taxon>
        <taxon>Arthropoda</taxon>
        <taxon>Hexapoda</taxon>
        <taxon>Insecta</taxon>
        <taxon>Pterygota</taxon>
        <taxon>Neoptera</taxon>
        <taxon>Endopterygota</taxon>
        <taxon>Coleoptera</taxon>
        <taxon>Polyphaga</taxon>
        <taxon>Cucujiformia</taxon>
        <taxon>Chrysomeloidea</taxon>
        <taxon>Chrysomelidae</taxon>
        <taxon>Bruchinae</taxon>
        <taxon>Bruchini</taxon>
        <taxon>Acanthoscelides</taxon>
    </lineage>
</organism>
<evidence type="ECO:0000313" key="4">
    <source>
        <dbReference type="EMBL" id="CAH1971908.1"/>
    </source>
</evidence>
<dbReference type="PROSITE" id="PS51031">
    <property type="entry name" value="BESS"/>
    <property type="match status" value="1"/>
</dbReference>
<keyword evidence="1" id="KW-0539">Nucleus</keyword>
<dbReference type="Pfam" id="PF02944">
    <property type="entry name" value="BESS"/>
    <property type="match status" value="1"/>
</dbReference>
<sequence>MSAGSPAGERQATDFITPQHTQPPPKNKQIRISDVNKTAHEYFTLKNKQIIARQQNMDEGIKVKNKDDSDADMAFFRSMMPDVQTMNQDQKRKLKLGVLNLIEQILKEPITSRISCPRSITPYQRTPSRESEYNSPANVGSYGSPTGSYGNQSPQQTHTSDAYGGLTLQQTHTTSGYGGLTLQQTQPTLQQIQPTLQQTQTTGAYGDPTLQQMQTSGAYRGRSPQRAGTQIYLPLFSPVTSVSPPSHQRIEAESQPHDGDVNDSNY</sequence>
<dbReference type="GO" id="GO:0005634">
    <property type="term" value="C:nucleus"/>
    <property type="evidence" value="ECO:0007669"/>
    <property type="project" value="UniProtKB-SubCell"/>
</dbReference>
<dbReference type="AlphaFoldDB" id="A0A9P0KDA7"/>
<feature type="compositionally biased region" description="Polar residues" evidence="2">
    <location>
        <begin position="133"/>
        <end position="160"/>
    </location>
</feature>
<evidence type="ECO:0000256" key="2">
    <source>
        <dbReference type="SAM" id="MobiDB-lite"/>
    </source>
</evidence>
<dbReference type="OrthoDB" id="5984255at2759"/>
<name>A0A9P0KDA7_ACAOB</name>
<comment type="caution">
    <text evidence="4">The sequence shown here is derived from an EMBL/GenBank/DDBJ whole genome shotgun (WGS) entry which is preliminary data.</text>
</comment>
<feature type="region of interest" description="Disordered" evidence="2">
    <location>
        <begin position="123"/>
        <end position="162"/>
    </location>
</feature>
<dbReference type="GO" id="GO:0003677">
    <property type="term" value="F:DNA binding"/>
    <property type="evidence" value="ECO:0007669"/>
    <property type="project" value="InterPro"/>
</dbReference>
<gene>
    <name evidence="4" type="ORF">ACAOBT_LOCUS9689</name>
</gene>
<evidence type="ECO:0000256" key="1">
    <source>
        <dbReference type="PROSITE-ProRule" id="PRU00371"/>
    </source>
</evidence>
<feature type="region of interest" description="Disordered" evidence="2">
    <location>
        <begin position="1"/>
        <end position="29"/>
    </location>
</feature>
<proteinExistence type="predicted"/>
<evidence type="ECO:0000259" key="3">
    <source>
        <dbReference type="PROSITE" id="PS51031"/>
    </source>
</evidence>
<dbReference type="InterPro" id="IPR004210">
    <property type="entry name" value="BESS_motif"/>
</dbReference>
<evidence type="ECO:0000313" key="5">
    <source>
        <dbReference type="Proteomes" id="UP001152888"/>
    </source>
</evidence>
<keyword evidence="5" id="KW-1185">Reference proteome</keyword>